<reference evidence="2" key="1">
    <citation type="submission" date="2019-11" db="EMBL/GenBank/DDBJ databases">
        <authorList>
            <person name="Liu Y."/>
            <person name="Hou J."/>
            <person name="Li T.-Q."/>
            <person name="Guan C.-H."/>
            <person name="Wu X."/>
            <person name="Wu H.-Z."/>
            <person name="Ling F."/>
            <person name="Zhang R."/>
            <person name="Shi X.-G."/>
            <person name="Ren J.-P."/>
            <person name="Chen E.-F."/>
            <person name="Sun J.-M."/>
        </authorList>
    </citation>
    <scope>NUCLEOTIDE SEQUENCE</scope>
    <source>
        <strain evidence="2">Adult_tree_wgs_1</strain>
        <tissue evidence="2">Leaves</tissue>
    </source>
</reference>
<evidence type="ECO:0000256" key="1">
    <source>
        <dbReference type="SAM" id="MobiDB-lite"/>
    </source>
</evidence>
<organism evidence="2 3">
    <name type="scientific">Rhododendron simsii</name>
    <name type="common">Sims's rhododendron</name>
    <dbReference type="NCBI Taxonomy" id="118357"/>
    <lineage>
        <taxon>Eukaryota</taxon>
        <taxon>Viridiplantae</taxon>
        <taxon>Streptophyta</taxon>
        <taxon>Embryophyta</taxon>
        <taxon>Tracheophyta</taxon>
        <taxon>Spermatophyta</taxon>
        <taxon>Magnoliopsida</taxon>
        <taxon>eudicotyledons</taxon>
        <taxon>Gunneridae</taxon>
        <taxon>Pentapetalae</taxon>
        <taxon>asterids</taxon>
        <taxon>Ericales</taxon>
        <taxon>Ericaceae</taxon>
        <taxon>Ericoideae</taxon>
        <taxon>Rhodoreae</taxon>
        <taxon>Rhododendron</taxon>
    </lineage>
</organism>
<protein>
    <submittedName>
        <fullName evidence="2">Uncharacterized protein</fullName>
    </submittedName>
</protein>
<comment type="caution">
    <text evidence="2">The sequence shown here is derived from an EMBL/GenBank/DDBJ whole genome shotgun (WGS) entry which is preliminary data.</text>
</comment>
<feature type="region of interest" description="Disordered" evidence="1">
    <location>
        <begin position="43"/>
        <end position="77"/>
    </location>
</feature>
<dbReference type="Proteomes" id="UP000626092">
    <property type="component" value="Unassembled WGS sequence"/>
</dbReference>
<dbReference type="OrthoDB" id="1732979at2759"/>
<keyword evidence="3" id="KW-1185">Reference proteome</keyword>
<accession>A0A834G128</accession>
<evidence type="ECO:0000313" key="3">
    <source>
        <dbReference type="Proteomes" id="UP000626092"/>
    </source>
</evidence>
<dbReference type="EMBL" id="WJXA01000013">
    <property type="protein sequence ID" value="KAF7121305.1"/>
    <property type="molecule type" value="Genomic_DNA"/>
</dbReference>
<dbReference type="AlphaFoldDB" id="A0A834G128"/>
<sequence length="160" mass="16405">MNGLDRAGRRRKSVQERLGLKGLGCCGSTWVFFRPSTITLQDDQAEEVGPREDPPALTEVGRRAQVSSNRNCVGRAPATPSMNLAAALAAERHFRAAQDSDGGGGGPPSSLTGGIAPGTPLRVGVRGLAQDEEVAVGAAAEDGGDGFELGGELAVVIRGV</sequence>
<proteinExistence type="predicted"/>
<gene>
    <name evidence="2" type="ORF">RHSIM_Rhsim13G0149500</name>
</gene>
<evidence type="ECO:0000313" key="2">
    <source>
        <dbReference type="EMBL" id="KAF7121305.1"/>
    </source>
</evidence>
<name>A0A834G128_RHOSS</name>
<feature type="region of interest" description="Disordered" evidence="1">
    <location>
        <begin position="94"/>
        <end position="118"/>
    </location>
</feature>